<dbReference type="InterPro" id="IPR036465">
    <property type="entry name" value="vWFA_dom_sf"/>
</dbReference>
<keyword evidence="1" id="KW-1133">Transmembrane helix</keyword>
<gene>
    <name evidence="4" type="primary">LOC108557610</name>
</gene>
<keyword evidence="3" id="KW-1185">Reference proteome</keyword>
<proteinExistence type="predicted"/>
<dbReference type="InterPro" id="IPR002035">
    <property type="entry name" value="VWF_A"/>
</dbReference>
<dbReference type="InterPro" id="IPR051173">
    <property type="entry name" value="Ca_channel_alpha-2/delta"/>
</dbReference>
<dbReference type="SUPFAM" id="SSF103190">
    <property type="entry name" value="Sensory domain-like"/>
    <property type="match status" value="1"/>
</dbReference>
<dbReference type="CDD" id="cd00198">
    <property type="entry name" value="vWFA"/>
    <property type="match status" value="1"/>
</dbReference>
<dbReference type="SUPFAM" id="SSF53300">
    <property type="entry name" value="vWA-like"/>
    <property type="match status" value="1"/>
</dbReference>
<dbReference type="GeneID" id="108557610"/>
<evidence type="ECO:0000259" key="2">
    <source>
        <dbReference type="PROSITE" id="PS50234"/>
    </source>
</evidence>
<dbReference type="Proteomes" id="UP000695000">
    <property type="component" value="Unplaced"/>
</dbReference>
<keyword evidence="1" id="KW-0472">Membrane</keyword>
<dbReference type="Gene3D" id="3.30.450.20">
    <property type="entry name" value="PAS domain"/>
    <property type="match status" value="4"/>
</dbReference>
<evidence type="ECO:0000313" key="4">
    <source>
        <dbReference type="RefSeq" id="XP_017769692.1"/>
    </source>
</evidence>
<evidence type="ECO:0000313" key="3">
    <source>
        <dbReference type="Proteomes" id="UP000695000"/>
    </source>
</evidence>
<reference evidence="4" key="1">
    <citation type="submission" date="2025-08" db="UniProtKB">
        <authorList>
            <consortium name="RefSeq"/>
        </authorList>
    </citation>
    <scope>IDENTIFICATION</scope>
    <source>
        <tissue evidence="4">Whole Larva</tissue>
    </source>
</reference>
<dbReference type="PANTHER" id="PTHR10166">
    <property type="entry name" value="VOLTAGE-DEPENDENT CALCIUM CHANNEL SUBUNIT ALPHA-2/DELTA-RELATED"/>
    <property type="match status" value="1"/>
</dbReference>
<name>A0ABM1M542_NICVS</name>
<sequence>MMHCVTDQKLTIFLFICAFSMSFGKFHINVTSKSKVQIVESIQGYYLQNISVQLSEDIQKTSNEEMGIAFMQQMYKKFKYTSSLQDVEKRLARISNQIESRINETHSILNETRKFIEYYYTITNISSFTSSIIPCNERDYILDEFEISNTIINPTNIYIEQPFNIKQVLKKQKVQNKKLKDAIKQKYFLSNMDVLNHHNADISNCNYHNHSLLWSTYMSRIKHKHKNILLLLDHGGSLSKQQFKIVNSIAKQVISVLNDNDNIGLLALSDVYKLPYLLDNCSVHHYKGETYYISSASKNNKQYLYRFINSLTKGTGATNHSLGLKEALQIIKYSKIPSNESIMILYVSRGLLSSLTESKTVLETISKNLEGIKNPIIINTCAVIDESKPIMYETHFLRDVAEQNYSKYKIDNDYNVNRGIMLMVNSTQGVGLAVARFFNTLEDETTMYDLDFQISLPIWDSFSKELILSATVPCGASGEFGVLGMDLLLANLVEDITYYSNYNDYTYAFLINIAGIAIMHPSYARPMSVQGQPNYVDISYLEKADNFNEVRPMLLNQTRGQFQISDKNDTLLYHWRRVSNIYVICIVVKENVMPPKRPYKVNWFPTTNQLVHHRLDIIPTSTLCRHFNQLATMDAGTLYLSASCFQSPTTYIYSSTSSSFSPLTVQKSMAFLKDNTRYLSNPGLREEIRDDVATLAHFLEYLRTQHLEGLKRKYIVRRYVTSPTGVLEMFPGGIISPEFEPTKRTWFLQAVENRFKTILTPPYLDAGGAGYIVTIAYATEHAIVAMDLTFGYIYKLIIDNMPFCKEKQLKCFMMNNHGYLIYHPNLIDPNGHGPIEQQHIIHKESLVANDILNHVHFVKKVLCNNYADGTIQRYYILNTSLDHVLVNAVHGEHSAKYQVAAVEGTNVFIGVVNATNGVVATFCPCNMISRLCLNCNRMEQKECECPCECPLNLDTCTYPNKTLPDNQLCPTVPEQTFSVPREVFLNIEDELKPCIKITCEELSTYEACLGILGCEWCQIDVDGETILANPFCTSIQTCFNGILGSLTPYGDSTERVLDSEDLMGSGYSPIGPVIGTGLAVCLILIFSFICYRSYTAPTVERFYLTSTQENHVRMSDLHISDDYHELDNHQDKLLQDNKKIEPLSPYCVSTGYCRPVTAADSDHGYSTMTPHDESEHLSFAPLEIDSLEDDCTSDAASINTSVSSKQRPTRLLDKNKKNLSTDLQITSLPRNCIIAPVTVHRNMEFTN</sequence>
<dbReference type="PANTHER" id="PTHR10166:SF66">
    <property type="entry name" value="VWFA AND CACHE DOMAIN-CONTAINING PROTEIN CG16868"/>
    <property type="match status" value="1"/>
</dbReference>
<evidence type="ECO:0000256" key="1">
    <source>
        <dbReference type="SAM" id="Phobius"/>
    </source>
</evidence>
<dbReference type="PROSITE" id="PS50234">
    <property type="entry name" value="VWFA"/>
    <property type="match status" value="1"/>
</dbReference>
<dbReference type="Gene3D" id="3.40.50.410">
    <property type="entry name" value="von Willebrand factor, type A domain"/>
    <property type="match status" value="1"/>
</dbReference>
<feature type="domain" description="VWFA" evidence="2">
    <location>
        <begin position="227"/>
        <end position="441"/>
    </location>
</feature>
<accession>A0ABM1M542</accession>
<dbReference type="InterPro" id="IPR029151">
    <property type="entry name" value="Sensor-like_sf"/>
</dbReference>
<dbReference type="RefSeq" id="XP_017769692.1">
    <property type="nucleotide sequence ID" value="XM_017914203.1"/>
</dbReference>
<organism evidence="3 4">
    <name type="scientific">Nicrophorus vespilloides</name>
    <name type="common">Boreal carrion beetle</name>
    <dbReference type="NCBI Taxonomy" id="110193"/>
    <lineage>
        <taxon>Eukaryota</taxon>
        <taxon>Metazoa</taxon>
        <taxon>Ecdysozoa</taxon>
        <taxon>Arthropoda</taxon>
        <taxon>Hexapoda</taxon>
        <taxon>Insecta</taxon>
        <taxon>Pterygota</taxon>
        <taxon>Neoptera</taxon>
        <taxon>Endopterygota</taxon>
        <taxon>Coleoptera</taxon>
        <taxon>Polyphaga</taxon>
        <taxon>Staphyliniformia</taxon>
        <taxon>Silphidae</taxon>
        <taxon>Nicrophorinae</taxon>
        <taxon>Nicrophorus</taxon>
    </lineage>
</organism>
<keyword evidence="1" id="KW-0812">Transmembrane</keyword>
<protein>
    <submittedName>
        <fullName evidence="4">VWFA and cache domain-containing protein 1</fullName>
    </submittedName>
</protein>
<feature type="transmembrane region" description="Helical" evidence="1">
    <location>
        <begin position="1070"/>
        <end position="1091"/>
    </location>
</feature>